<dbReference type="PANTHER" id="PTHR23517:SF13">
    <property type="entry name" value="MAJOR FACILITATOR SUPERFAMILY MFS_1"/>
    <property type="match status" value="1"/>
</dbReference>
<feature type="transmembrane region" description="Helical" evidence="8">
    <location>
        <begin position="199"/>
        <end position="222"/>
    </location>
</feature>
<evidence type="ECO:0000256" key="7">
    <source>
        <dbReference type="SAM" id="MobiDB-lite"/>
    </source>
</evidence>
<feature type="transmembrane region" description="Helical" evidence="8">
    <location>
        <begin position="102"/>
        <end position="120"/>
    </location>
</feature>
<feature type="transmembrane region" description="Helical" evidence="8">
    <location>
        <begin position="66"/>
        <end position="90"/>
    </location>
</feature>
<feature type="transmembrane region" description="Helical" evidence="8">
    <location>
        <begin position="399"/>
        <end position="418"/>
    </location>
</feature>
<dbReference type="GO" id="GO:0022857">
    <property type="term" value="F:transmembrane transporter activity"/>
    <property type="evidence" value="ECO:0007669"/>
    <property type="project" value="InterPro"/>
</dbReference>
<evidence type="ECO:0000256" key="6">
    <source>
        <dbReference type="ARBA" id="ARBA00023136"/>
    </source>
</evidence>
<feature type="domain" description="Major facilitator superfamily (MFS) profile" evidence="9">
    <location>
        <begin position="36"/>
        <end position="420"/>
    </location>
</feature>
<reference evidence="11" key="1">
    <citation type="submission" date="2016-10" db="EMBL/GenBank/DDBJ databases">
        <authorList>
            <person name="Varghese N."/>
            <person name="Submissions S."/>
        </authorList>
    </citation>
    <scope>NUCLEOTIDE SEQUENCE [LARGE SCALE GENOMIC DNA]</scope>
    <source>
        <strain evidence="11">CGMCC 4.6945</strain>
    </source>
</reference>
<dbReference type="AlphaFoldDB" id="A0A1I0WUF7"/>
<organism evidence="10 11">
    <name type="scientific">Cellulomonas marina</name>
    <dbReference type="NCBI Taxonomy" id="988821"/>
    <lineage>
        <taxon>Bacteria</taxon>
        <taxon>Bacillati</taxon>
        <taxon>Actinomycetota</taxon>
        <taxon>Actinomycetes</taxon>
        <taxon>Micrococcales</taxon>
        <taxon>Cellulomonadaceae</taxon>
        <taxon>Cellulomonas</taxon>
    </lineage>
</organism>
<sequence>MPAATTSPSLPRTSPTTGTVDRPTEVPAAGSRRHGVGFWLVAAAFAVALAFSTVPTPLYPLYQEAVGFSTLTVTVVFAVYAVGVATSLVLAGHLSDAWGRRALLVPALALELVAAGLFLLPPSLPLLLLARALTGLGVGMLTAAATAHLAELAAAHRPGGSARRFELVSTAANLGGLGVGTLVSGVLAELAPAPLRTPYAVFLVLLVLATAGVLVAPETVAVARPRPAYRPQRVRADHGGRRVFAVAAGGAFAAFAVFGLSTSLAPGLVTGALHHRAPALAGLVVAVVFVAAATAQVLAVRVGPQRRTVLGATAEGVGLVLLVVAVQAGSVPVLVAAGAVAGAGAGAVFSAAVATVAAAAGAGRRGEALASLFLAAYLGLVVPAMGMGLATLVLPLPTVVTGFAVVVAALLAVVVLGGRRLSVSVPGGRMGA</sequence>
<dbReference type="STRING" id="988821.SAMN05421867_103254"/>
<evidence type="ECO:0000256" key="1">
    <source>
        <dbReference type="ARBA" id="ARBA00004651"/>
    </source>
</evidence>
<evidence type="ECO:0000256" key="4">
    <source>
        <dbReference type="ARBA" id="ARBA00022692"/>
    </source>
</evidence>
<accession>A0A1I0WUF7</accession>
<keyword evidence="3" id="KW-1003">Cell membrane</keyword>
<proteinExistence type="predicted"/>
<evidence type="ECO:0000313" key="11">
    <source>
        <dbReference type="Proteomes" id="UP000199012"/>
    </source>
</evidence>
<feature type="compositionally biased region" description="Low complexity" evidence="7">
    <location>
        <begin position="1"/>
        <end position="19"/>
    </location>
</feature>
<keyword evidence="5 8" id="KW-1133">Transmembrane helix</keyword>
<dbReference type="EMBL" id="FOKA01000003">
    <property type="protein sequence ID" value="SFA92399.1"/>
    <property type="molecule type" value="Genomic_DNA"/>
</dbReference>
<dbReference type="Proteomes" id="UP000199012">
    <property type="component" value="Unassembled WGS sequence"/>
</dbReference>
<dbReference type="InterPro" id="IPR050171">
    <property type="entry name" value="MFS_Transporters"/>
</dbReference>
<feature type="transmembrane region" description="Helical" evidence="8">
    <location>
        <begin position="277"/>
        <end position="300"/>
    </location>
</feature>
<evidence type="ECO:0000259" key="9">
    <source>
        <dbReference type="PROSITE" id="PS50850"/>
    </source>
</evidence>
<dbReference type="GO" id="GO:0005886">
    <property type="term" value="C:plasma membrane"/>
    <property type="evidence" value="ECO:0007669"/>
    <property type="project" value="UniProtKB-SubCell"/>
</dbReference>
<feature type="transmembrane region" description="Helical" evidence="8">
    <location>
        <begin position="36"/>
        <end position="54"/>
    </location>
</feature>
<dbReference type="RefSeq" id="WP_090031250.1">
    <property type="nucleotide sequence ID" value="NZ_BONM01000031.1"/>
</dbReference>
<dbReference type="SUPFAM" id="SSF103473">
    <property type="entry name" value="MFS general substrate transporter"/>
    <property type="match status" value="1"/>
</dbReference>
<keyword evidence="11" id="KW-1185">Reference proteome</keyword>
<feature type="transmembrane region" description="Helical" evidence="8">
    <location>
        <begin position="309"/>
        <end position="328"/>
    </location>
</feature>
<dbReference type="InterPro" id="IPR036259">
    <property type="entry name" value="MFS_trans_sf"/>
</dbReference>
<evidence type="ECO:0000256" key="2">
    <source>
        <dbReference type="ARBA" id="ARBA00022448"/>
    </source>
</evidence>
<keyword evidence="2" id="KW-0813">Transport</keyword>
<dbReference type="PANTHER" id="PTHR23517">
    <property type="entry name" value="RESISTANCE PROTEIN MDTM, PUTATIVE-RELATED-RELATED"/>
    <property type="match status" value="1"/>
</dbReference>
<evidence type="ECO:0000256" key="8">
    <source>
        <dbReference type="SAM" id="Phobius"/>
    </source>
</evidence>
<dbReference type="Pfam" id="PF07690">
    <property type="entry name" value="MFS_1"/>
    <property type="match status" value="1"/>
</dbReference>
<dbReference type="InterPro" id="IPR020846">
    <property type="entry name" value="MFS_dom"/>
</dbReference>
<feature type="transmembrane region" description="Helical" evidence="8">
    <location>
        <begin position="132"/>
        <end position="155"/>
    </location>
</feature>
<evidence type="ECO:0000256" key="3">
    <source>
        <dbReference type="ARBA" id="ARBA00022475"/>
    </source>
</evidence>
<keyword evidence="4 8" id="KW-0812">Transmembrane</keyword>
<feature type="transmembrane region" description="Helical" evidence="8">
    <location>
        <begin position="243"/>
        <end position="265"/>
    </location>
</feature>
<protein>
    <submittedName>
        <fullName evidence="10">Predicted arabinose efflux permease, MFS family</fullName>
    </submittedName>
</protein>
<keyword evidence="6 8" id="KW-0472">Membrane</keyword>
<dbReference type="Gene3D" id="1.20.1250.20">
    <property type="entry name" value="MFS general substrate transporter like domains"/>
    <property type="match status" value="1"/>
</dbReference>
<gene>
    <name evidence="10" type="ORF">SAMN05421867_103254</name>
</gene>
<feature type="transmembrane region" description="Helical" evidence="8">
    <location>
        <begin position="167"/>
        <end position="187"/>
    </location>
</feature>
<name>A0A1I0WUF7_9CELL</name>
<feature type="transmembrane region" description="Helical" evidence="8">
    <location>
        <begin position="372"/>
        <end position="393"/>
    </location>
</feature>
<evidence type="ECO:0000256" key="5">
    <source>
        <dbReference type="ARBA" id="ARBA00022989"/>
    </source>
</evidence>
<dbReference type="PROSITE" id="PS50850">
    <property type="entry name" value="MFS"/>
    <property type="match status" value="1"/>
</dbReference>
<comment type="subcellular location">
    <subcellularLocation>
        <location evidence="1">Cell membrane</location>
        <topology evidence="1">Multi-pass membrane protein</topology>
    </subcellularLocation>
</comment>
<feature type="transmembrane region" description="Helical" evidence="8">
    <location>
        <begin position="334"/>
        <end position="360"/>
    </location>
</feature>
<evidence type="ECO:0000313" key="10">
    <source>
        <dbReference type="EMBL" id="SFA92399.1"/>
    </source>
</evidence>
<dbReference type="InterPro" id="IPR011701">
    <property type="entry name" value="MFS"/>
</dbReference>
<feature type="region of interest" description="Disordered" evidence="7">
    <location>
        <begin position="1"/>
        <end position="26"/>
    </location>
</feature>